<feature type="transmembrane region" description="Helical" evidence="5">
    <location>
        <begin position="90"/>
        <end position="117"/>
    </location>
</feature>
<evidence type="ECO:0000313" key="7">
    <source>
        <dbReference type="Proteomes" id="UP000031014"/>
    </source>
</evidence>
<keyword evidence="7" id="KW-1185">Reference proteome</keyword>
<evidence type="ECO:0000256" key="5">
    <source>
        <dbReference type="SAM" id="Phobius"/>
    </source>
</evidence>
<comment type="caution">
    <text evidence="6">The sequence shown here is derived from an EMBL/GenBank/DDBJ whole genome shotgun (WGS) entry which is preliminary data.</text>
</comment>
<dbReference type="AlphaFoldDB" id="A0A0A8X1A1"/>
<evidence type="ECO:0000256" key="3">
    <source>
        <dbReference type="ARBA" id="ARBA00022989"/>
    </source>
</evidence>
<gene>
    <name evidence="6" type="ORF">SAMD00020551_1154</name>
</gene>
<reference evidence="6 7" key="1">
    <citation type="submission" date="2013-06" db="EMBL/GenBank/DDBJ databases">
        <title>Whole genome shotgun sequence of Bacillus selenatarsenatis SF-1.</title>
        <authorList>
            <person name="Kuroda M."/>
            <person name="Sei K."/>
            <person name="Yamashita M."/>
            <person name="Ike M."/>
        </authorList>
    </citation>
    <scope>NUCLEOTIDE SEQUENCE [LARGE SCALE GENOMIC DNA]</scope>
    <source>
        <strain evidence="6 7">SF-1</strain>
    </source>
</reference>
<dbReference type="InterPro" id="IPR032808">
    <property type="entry name" value="DoxX"/>
</dbReference>
<dbReference type="Proteomes" id="UP000031014">
    <property type="component" value="Unassembled WGS sequence"/>
</dbReference>
<protein>
    <recommendedName>
        <fullName evidence="8">D-tyrosyl-tRNA(Tyr) deacylase</fullName>
    </recommendedName>
</protein>
<proteinExistence type="predicted"/>
<organism evidence="6 7">
    <name type="scientific">Mesobacillus selenatarsenatis (strain DSM 18680 / JCM 14380 / FERM P-15431 / SF-1)</name>
    <dbReference type="NCBI Taxonomy" id="1321606"/>
    <lineage>
        <taxon>Bacteria</taxon>
        <taxon>Bacillati</taxon>
        <taxon>Bacillota</taxon>
        <taxon>Bacilli</taxon>
        <taxon>Bacillales</taxon>
        <taxon>Bacillaceae</taxon>
        <taxon>Mesobacillus</taxon>
    </lineage>
</organism>
<name>A0A0A8X1A1_MESS1</name>
<dbReference type="PANTHER" id="PTHR39157:SF1">
    <property type="entry name" value="DOXX FAMILY PROTEIN"/>
    <property type="match status" value="1"/>
</dbReference>
<dbReference type="OrthoDB" id="26941at2"/>
<evidence type="ECO:0008006" key="8">
    <source>
        <dbReference type="Google" id="ProtNLM"/>
    </source>
</evidence>
<keyword evidence="3 5" id="KW-1133">Transmembrane helix</keyword>
<dbReference type="EMBL" id="BASE01000024">
    <property type="protein sequence ID" value="GAM13019.1"/>
    <property type="molecule type" value="Genomic_DNA"/>
</dbReference>
<evidence type="ECO:0000256" key="2">
    <source>
        <dbReference type="ARBA" id="ARBA00022692"/>
    </source>
</evidence>
<comment type="subcellular location">
    <subcellularLocation>
        <location evidence="1">Membrane</location>
        <topology evidence="1">Multi-pass membrane protein</topology>
    </subcellularLocation>
</comment>
<dbReference type="GO" id="GO:0016020">
    <property type="term" value="C:membrane"/>
    <property type="evidence" value="ECO:0007669"/>
    <property type="project" value="UniProtKB-SubCell"/>
</dbReference>
<evidence type="ECO:0000256" key="1">
    <source>
        <dbReference type="ARBA" id="ARBA00004141"/>
    </source>
</evidence>
<evidence type="ECO:0000313" key="6">
    <source>
        <dbReference type="EMBL" id="GAM13019.1"/>
    </source>
</evidence>
<dbReference type="Pfam" id="PF07681">
    <property type="entry name" value="DoxX"/>
    <property type="match status" value="1"/>
</dbReference>
<dbReference type="RefSeq" id="WP_041964907.1">
    <property type="nucleotide sequence ID" value="NZ_BASE01000024.1"/>
</dbReference>
<sequence length="171" mass="18881">MFAKWLRENNVAAGILTVIRVWLGYNWMTAGWGKLTGEGFDASGYLKNAVANPVKGPDGNAVYGWYVNFLESFAIPNVDIFNTIVPLGEFLVGLGLLLGTLTTAAMFFGLVMNFSFFLAGTVSHNPTDIFFGFIILFAGYNAGKYGLDRWVVPFIRKTVFKRGEEVTRNVA</sequence>
<feature type="transmembrane region" description="Helical" evidence="5">
    <location>
        <begin position="129"/>
        <end position="147"/>
    </location>
</feature>
<dbReference type="PANTHER" id="PTHR39157">
    <property type="entry name" value="INTEGRAL MEMBRANE PROTEIN-RELATED"/>
    <property type="match status" value="1"/>
</dbReference>
<accession>A0A0A8X1A1</accession>
<keyword evidence="2 5" id="KW-0812">Transmembrane</keyword>
<keyword evidence="4 5" id="KW-0472">Membrane</keyword>
<dbReference type="STRING" id="1321606.SAMD00020551_1154"/>
<evidence type="ECO:0000256" key="4">
    <source>
        <dbReference type="ARBA" id="ARBA00023136"/>
    </source>
</evidence>